<dbReference type="NCBIfam" id="TIGR00355">
    <property type="entry name" value="purH"/>
    <property type="match status" value="1"/>
</dbReference>
<dbReference type="SMART" id="SM00851">
    <property type="entry name" value="MGS"/>
    <property type="match status" value="1"/>
</dbReference>
<dbReference type="UniPathway" id="UPA00074">
    <property type="reaction ID" value="UER00133"/>
</dbReference>
<dbReference type="InterPro" id="IPR011607">
    <property type="entry name" value="MGS-like_dom"/>
</dbReference>
<evidence type="ECO:0000256" key="7">
    <source>
        <dbReference type="ARBA" id="ARBA00023268"/>
    </source>
</evidence>
<sequence length="503" mass="55923">MRALISVYDKTGIVEFTQGLVDLGWEILSTGGTQKCLEEAGIAVTPVEDVTSYPDMLGGRVKTLHPAIHGGILFKRDNEEHRQTLAEHDIQGIDMVVNSLYPFEETVAKVDATHADIIEKIDVGGPSMIRAAAKNYQDVTIIVEQADYDWVLSRLQENGSLSLAERQTLAGKAFNLTAYYDAQIAAYFNRTNEVAFPEYLTLAYKTSQSLRYGENPHQQAAYYSSSQKKYNFKQLHGKELSYNNLNDLKACLDLLLEFEEPTAVAVKHANPCGVAIGATLAEAYQKAHDCDPNSIFGGIIGLNRPVDLETAQLLSKTFLEIVAAPEFSEEALAVLQAKKNIRLLEIPTLGDIKPNNLQFKETVDGLLLQETDRKLFEKWELMTERAITEEEKQDLIFAWKVCKHIASNAMVVAKNGQTYGLGHGEVKRVWALEKSLERSEFPLEGAVVASDAFFFKDTIDTLVDYGIKVIIQPGGSVKDAEVIEAANQQDISVIFTGMRHFKH</sequence>
<keyword evidence="5 8" id="KW-0658">Purine biosynthesis</keyword>
<dbReference type="Gene3D" id="3.40.140.20">
    <property type="match status" value="2"/>
</dbReference>
<dbReference type="EMBL" id="FUWO01000008">
    <property type="protein sequence ID" value="SJZ55325.1"/>
    <property type="molecule type" value="Genomic_DNA"/>
</dbReference>
<dbReference type="EC" id="3.5.4.10" evidence="8"/>
<evidence type="ECO:0000256" key="4">
    <source>
        <dbReference type="ARBA" id="ARBA00022679"/>
    </source>
</evidence>
<dbReference type="Pfam" id="PF02142">
    <property type="entry name" value="MGS"/>
    <property type="match status" value="1"/>
</dbReference>
<dbReference type="GO" id="GO:0004643">
    <property type="term" value="F:phosphoribosylaminoimidazolecarboxamide formyltransferase activity"/>
    <property type="evidence" value="ECO:0007669"/>
    <property type="project" value="UniProtKB-UniRule"/>
</dbReference>
<dbReference type="InterPro" id="IPR024051">
    <property type="entry name" value="AICAR_Tfase_dup_dom_sf"/>
</dbReference>
<dbReference type="InterPro" id="IPR036914">
    <property type="entry name" value="MGS-like_dom_sf"/>
</dbReference>
<name>A0A1T4LKU6_9LACT</name>
<keyword evidence="11" id="KW-1185">Reference proteome</keyword>
<dbReference type="InterPro" id="IPR016193">
    <property type="entry name" value="Cytidine_deaminase-like"/>
</dbReference>
<comment type="similarity">
    <text evidence="3 8">Belongs to the PurH family.</text>
</comment>
<dbReference type="GO" id="GO:0006189">
    <property type="term" value="P:'de novo' IMP biosynthetic process"/>
    <property type="evidence" value="ECO:0007669"/>
    <property type="project" value="UniProtKB-UniRule"/>
</dbReference>
<accession>A0A1T4LKU6</accession>
<keyword evidence="7 8" id="KW-0511">Multifunctional enzyme</keyword>
<dbReference type="PIRSF" id="PIRSF000414">
    <property type="entry name" value="AICARFT_IMPCHas"/>
    <property type="match status" value="1"/>
</dbReference>
<dbReference type="Proteomes" id="UP000189941">
    <property type="component" value="Unassembled WGS sequence"/>
</dbReference>
<dbReference type="PROSITE" id="PS51855">
    <property type="entry name" value="MGS"/>
    <property type="match status" value="1"/>
</dbReference>
<comment type="catalytic activity">
    <reaction evidence="8">
        <text>IMP + H2O = 5-formamido-1-(5-phospho-D-ribosyl)imidazole-4-carboxamide</text>
        <dbReference type="Rhea" id="RHEA:18445"/>
        <dbReference type="ChEBI" id="CHEBI:15377"/>
        <dbReference type="ChEBI" id="CHEBI:58053"/>
        <dbReference type="ChEBI" id="CHEBI:58467"/>
        <dbReference type="EC" id="3.5.4.10"/>
    </reaction>
</comment>
<feature type="domain" description="MGS-like" evidence="9">
    <location>
        <begin position="1"/>
        <end position="143"/>
    </location>
</feature>
<dbReference type="AlphaFoldDB" id="A0A1T4LKU6"/>
<evidence type="ECO:0000259" key="9">
    <source>
        <dbReference type="PROSITE" id="PS51855"/>
    </source>
</evidence>
<organism evidence="10 11">
    <name type="scientific">Globicatella sulfidifaciens DSM 15739</name>
    <dbReference type="NCBI Taxonomy" id="1121925"/>
    <lineage>
        <taxon>Bacteria</taxon>
        <taxon>Bacillati</taxon>
        <taxon>Bacillota</taxon>
        <taxon>Bacilli</taxon>
        <taxon>Lactobacillales</taxon>
        <taxon>Aerococcaceae</taxon>
        <taxon>Globicatella</taxon>
    </lineage>
</organism>
<dbReference type="CDD" id="cd01421">
    <property type="entry name" value="IMPCH"/>
    <property type="match status" value="1"/>
</dbReference>
<comment type="catalytic activity">
    <reaction evidence="8">
        <text>(6R)-10-formyltetrahydrofolate + 5-amino-1-(5-phospho-beta-D-ribosyl)imidazole-4-carboxamide = 5-formamido-1-(5-phospho-D-ribosyl)imidazole-4-carboxamide + (6S)-5,6,7,8-tetrahydrofolate</text>
        <dbReference type="Rhea" id="RHEA:22192"/>
        <dbReference type="ChEBI" id="CHEBI:57453"/>
        <dbReference type="ChEBI" id="CHEBI:58467"/>
        <dbReference type="ChEBI" id="CHEBI:58475"/>
        <dbReference type="ChEBI" id="CHEBI:195366"/>
        <dbReference type="EC" id="2.1.2.3"/>
    </reaction>
</comment>
<dbReference type="PANTHER" id="PTHR11692:SF0">
    <property type="entry name" value="BIFUNCTIONAL PURINE BIOSYNTHESIS PROTEIN ATIC"/>
    <property type="match status" value="1"/>
</dbReference>
<evidence type="ECO:0000313" key="10">
    <source>
        <dbReference type="EMBL" id="SJZ55325.1"/>
    </source>
</evidence>
<evidence type="ECO:0000256" key="3">
    <source>
        <dbReference type="ARBA" id="ARBA00007667"/>
    </source>
</evidence>
<dbReference type="GO" id="GO:0005829">
    <property type="term" value="C:cytosol"/>
    <property type="evidence" value="ECO:0007669"/>
    <property type="project" value="TreeGrafter"/>
</dbReference>
<gene>
    <name evidence="8" type="primary">purH</name>
    <name evidence="10" type="ORF">SAMN02746011_01120</name>
</gene>
<dbReference type="PANTHER" id="PTHR11692">
    <property type="entry name" value="BIFUNCTIONAL PURINE BIOSYNTHESIS PROTEIN PURH"/>
    <property type="match status" value="1"/>
</dbReference>
<dbReference type="Gene3D" id="3.40.50.1380">
    <property type="entry name" value="Methylglyoxal synthase-like domain"/>
    <property type="match status" value="1"/>
</dbReference>
<reference evidence="11" key="1">
    <citation type="submission" date="2017-02" db="EMBL/GenBank/DDBJ databases">
        <authorList>
            <person name="Varghese N."/>
            <person name="Submissions S."/>
        </authorList>
    </citation>
    <scope>NUCLEOTIDE SEQUENCE [LARGE SCALE GENOMIC DNA]</scope>
    <source>
        <strain evidence="11">DSM 15739</strain>
    </source>
</reference>
<dbReference type="STRING" id="1121925.SAMN02746011_01120"/>
<proteinExistence type="inferred from homology"/>
<evidence type="ECO:0000256" key="1">
    <source>
        <dbReference type="ARBA" id="ARBA00004844"/>
    </source>
</evidence>
<comment type="domain">
    <text evidence="8">The IMP cyclohydrolase activity resides in the N-terminal region.</text>
</comment>
<dbReference type="SMART" id="SM00798">
    <property type="entry name" value="AICARFT_IMPCHas"/>
    <property type="match status" value="1"/>
</dbReference>
<dbReference type="NCBIfam" id="NF002049">
    <property type="entry name" value="PRK00881.1"/>
    <property type="match status" value="1"/>
</dbReference>
<evidence type="ECO:0000256" key="6">
    <source>
        <dbReference type="ARBA" id="ARBA00022801"/>
    </source>
</evidence>
<evidence type="ECO:0000313" key="11">
    <source>
        <dbReference type="Proteomes" id="UP000189941"/>
    </source>
</evidence>
<comment type="pathway">
    <text evidence="2 8">Purine metabolism; IMP biosynthesis via de novo pathway; 5-formamido-1-(5-phospho-D-ribosyl)imidazole-4-carboxamide from 5-amino-1-(5-phospho-D-ribosyl)imidazole-4-carboxamide (10-formyl THF route): step 1/1.</text>
</comment>
<comment type="pathway">
    <text evidence="1 8">Purine metabolism; IMP biosynthesis via de novo pathway; IMP from 5-formamido-1-(5-phospho-D-ribosyl)imidazole-4-carboxamide: step 1/1.</text>
</comment>
<dbReference type="InterPro" id="IPR002695">
    <property type="entry name" value="PurH-like"/>
</dbReference>
<evidence type="ECO:0000256" key="2">
    <source>
        <dbReference type="ARBA" id="ARBA00004954"/>
    </source>
</evidence>
<dbReference type="EC" id="2.1.2.3" evidence="8"/>
<dbReference type="FunFam" id="3.40.50.1380:FF:000001">
    <property type="entry name" value="Bifunctional purine biosynthesis protein PurH"/>
    <property type="match status" value="1"/>
</dbReference>
<evidence type="ECO:0000256" key="5">
    <source>
        <dbReference type="ARBA" id="ARBA00022755"/>
    </source>
</evidence>
<protein>
    <recommendedName>
        <fullName evidence="8">Bifunctional purine biosynthesis protein PurH</fullName>
    </recommendedName>
    <domain>
        <recommendedName>
            <fullName evidence="8">Phosphoribosylaminoimidazolecarboxamide formyltransferase</fullName>
            <ecNumber evidence="8">2.1.2.3</ecNumber>
        </recommendedName>
        <alternativeName>
            <fullName evidence="8">AICAR transformylase</fullName>
        </alternativeName>
    </domain>
    <domain>
        <recommendedName>
            <fullName evidence="8">IMP cyclohydrolase</fullName>
            <ecNumber evidence="8">3.5.4.10</ecNumber>
        </recommendedName>
        <alternativeName>
            <fullName evidence="8">ATIC</fullName>
        </alternativeName>
        <alternativeName>
            <fullName evidence="8">IMP synthase</fullName>
        </alternativeName>
        <alternativeName>
            <fullName evidence="8">Inosinicase</fullName>
        </alternativeName>
    </domain>
</protein>
<keyword evidence="4 8" id="KW-0808">Transferase</keyword>
<evidence type="ECO:0000256" key="8">
    <source>
        <dbReference type="HAMAP-Rule" id="MF_00139"/>
    </source>
</evidence>
<dbReference type="Pfam" id="PF01808">
    <property type="entry name" value="AICARFT_IMPCHas"/>
    <property type="match status" value="1"/>
</dbReference>
<dbReference type="HAMAP" id="MF_00139">
    <property type="entry name" value="PurH"/>
    <property type="match status" value="1"/>
</dbReference>
<dbReference type="SUPFAM" id="SSF53927">
    <property type="entry name" value="Cytidine deaminase-like"/>
    <property type="match status" value="1"/>
</dbReference>
<dbReference type="GO" id="GO:0003937">
    <property type="term" value="F:IMP cyclohydrolase activity"/>
    <property type="evidence" value="ECO:0007669"/>
    <property type="project" value="UniProtKB-UniRule"/>
</dbReference>
<dbReference type="SUPFAM" id="SSF52335">
    <property type="entry name" value="Methylglyoxal synthase-like"/>
    <property type="match status" value="1"/>
</dbReference>
<keyword evidence="6 8" id="KW-0378">Hydrolase</keyword>